<evidence type="ECO:0000313" key="1">
    <source>
        <dbReference type="EMBL" id="QXN75139.1"/>
    </source>
</evidence>
<organism evidence="1">
    <name type="scientific">Microvirus mar30</name>
    <dbReference type="NCBI Taxonomy" id="2851164"/>
    <lineage>
        <taxon>Viruses</taxon>
        <taxon>Monodnaviria</taxon>
        <taxon>Sangervirae</taxon>
        <taxon>Phixviricota</taxon>
        <taxon>Malgrandaviricetes</taxon>
        <taxon>Petitvirales</taxon>
        <taxon>Microviridae</taxon>
    </lineage>
</organism>
<reference evidence="1" key="1">
    <citation type="submission" date="2021-04" db="EMBL/GenBank/DDBJ databases">
        <title>Genomes of microviruses identified in yellow-bellied marmot fecal samples.</title>
        <authorList>
            <person name="Varsani A."/>
            <person name="Kraberger S."/>
            <person name="Chatterjee A."/>
            <person name="Richet C."/>
            <person name="Fontenele R.S."/>
            <person name="Schmidlin K."/>
            <person name="Blumstein D.T."/>
        </authorList>
    </citation>
    <scope>NUCLEOTIDE SEQUENCE</scope>
    <source>
        <strain evidence="1">Mar30</strain>
    </source>
</reference>
<protein>
    <submittedName>
        <fullName evidence="1">Uncharacterized protein</fullName>
    </submittedName>
</protein>
<proteinExistence type="predicted"/>
<name>A0A8F5ML22_9VIRU</name>
<dbReference type="EMBL" id="MZ089776">
    <property type="protein sequence ID" value="QXN75139.1"/>
    <property type="molecule type" value="Genomic_DNA"/>
</dbReference>
<sequence length="51" mass="6337">MDDRYRWKKKDNWRDDFIGVSCAYCAFDCEMELCISRDFYCDNWIPRLDDL</sequence>
<accession>A0A8F5ML22</accession>